<keyword evidence="1" id="KW-0862">Zinc</keyword>
<dbReference type="AlphaFoldDB" id="A0A318K7U0"/>
<evidence type="ECO:0000313" key="3">
    <source>
        <dbReference type="Proteomes" id="UP000247569"/>
    </source>
</evidence>
<dbReference type="PANTHER" id="PTHR12993:SF29">
    <property type="entry name" value="BLR3841 PROTEIN"/>
    <property type="match status" value="1"/>
</dbReference>
<dbReference type="PANTHER" id="PTHR12993">
    <property type="entry name" value="N-ACETYLGLUCOSAMINYL-PHOSPHATIDYLINOSITOL DE-N-ACETYLASE-RELATED"/>
    <property type="match status" value="1"/>
</dbReference>
<accession>A0A318K7U0</accession>
<organism evidence="2 3">
    <name type="scientific">Nocardia tenerifensis</name>
    <dbReference type="NCBI Taxonomy" id="228006"/>
    <lineage>
        <taxon>Bacteria</taxon>
        <taxon>Bacillati</taxon>
        <taxon>Actinomycetota</taxon>
        <taxon>Actinomycetes</taxon>
        <taxon>Mycobacteriales</taxon>
        <taxon>Nocardiaceae</taxon>
        <taxon>Nocardia</taxon>
    </lineage>
</organism>
<dbReference type="OrthoDB" id="116799at2"/>
<evidence type="ECO:0000313" key="2">
    <source>
        <dbReference type="EMBL" id="PXX69175.1"/>
    </source>
</evidence>
<dbReference type="GO" id="GO:0016811">
    <property type="term" value="F:hydrolase activity, acting on carbon-nitrogen (but not peptide) bonds, in linear amides"/>
    <property type="evidence" value="ECO:0007669"/>
    <property type="project" value="TreeGrafter"/>
</dbReference>
<comment type="caution">
    <text evidence="2">The sequence shown here is derived from an EMBL/GenBank/DDBJ whole genome shotgun (WGS) entry which is preliminary data.</text>
</comment>
<protein>
    <submittedName>
        <fullName evidence="2">LmbE family N-acetylglucosaminyl deacetylase</fullName>
    </submittedName>
</protein>
<sequence length="250" mass="26787">MAAEPLIEHAARGTPERTWTRWRSRRPELSLTGWRHLTVVAPHPDDEVLGVGGLIALARAHGVPVTVVTVTDGEASHPGSPTCSPTELADLRVAESRRAAAELGVEPPIRLGIEDGRVAADEAAVTDALCGILTECGHTGAWCATTWRRDGHPDHEAVGRAAAAACAGTATRLLEFPVWMWHWATPEHPVIPASRARALTLPGTAIEAKLRAISQFRSQILPMSEAPADQPILPPAVLDRFTGNTETFFV</sequence>
<keyword evidence="3" id="KW-1185">Reference proteome</keyword>
<dbReference type="Proteomes" id="UP000247569">
    <property type="component" value="Unassembled WGS sequence"/>
</dbReference>
<dbReference type="Pfam" id="PF02585">
    <property type="entry name" value="PIG-L"/>
    <property type="match status" value="1"/>
</dbReference>
<evidence type="ECO:0000256" key="1">
    <source>
        <dbReference type="ARBA" id="ARBA00022833"/>
    </source>
</evidence>
<dbReference type="InterPro" id="IPR003737">
    <property type="entry name" value="GlcNAc_PI_deacetylase-related"/>
</dbReference>
<dbReference type="Gene3D" id="3.40.50.10320">
    <property type="entry name" value="LmbE-like"/>
    <property type="match status" value="1"/>
</dbReference>
<reference evidence="2 3" key="1">
    <citation type="submission" date="2018-05" db="EMBL/GenBank/DDBJ databases">
        <title>Genomic Encyclopedia of Type Strains, Phase IV (KMG-IV): sequencing the most valuable type-strain genomes for metagenomic binning, comparative biology and taxonomic classification.</title>
        <authorList>
            <person name="Goeker M."/>
        </authorList>
    </citation>
    <scope>NUCLEOTIDE SEQUENCE [LARGE SCALE GENOMIC DNA]</scope>
    <source>
        <strain evidence="2 3">DSM 44704</strain>
    </source>
</reference>
<dbReference type="RefSeq" id="WP_040737982.1">
    <property type="nucleotide sequence ID" value="NZ_QJKF01000002.1"/>
</dbReference>
<dbReference type="GO" id="GO:0016137">
    <property type="term" value="P:glycoside metabolic process"/>
    <property type="evidence" value="ECO:0007669"/>
    <property type="project" value="UniProtKB-ARBA"/>
</dbReference>
<proteinExistence type="predicted"/>
<dbReference type="InterPro" id="IPR024078">
    <property type="entry name" value="LmbE-like_dom_sf"/>
</dbReference>
<name>A0A318K7U0_9NOCA</name>
<dbReference type="EMBL" id="QJKF01000002">
    <property type="protein sequence ID" value="PXX69175.1"/>
    <property type="molecule type" value="Genomic_DNA"/>
</dbReference>
<gene>
    <name evidence="2" type="ORF">DFR70_102863</name>
</gene>
<dbReference type="SUPFAM" id="SSF102588">
    <property type="entry name" value="LmbE-like"/>
    <property type="match status" value="1"/>
</dbReference>